<sequence>MLRARIVQAARHARQYSTKSTQEKAQEAAGKAFEQGKAGAEKIIKALGPLGERAGSLLGGTSLALVPCTVGLMGEEPAYREPIVYNFAVVRSLAKQVYVAESLAPPKSVAEVKAAYREIWESALKWRQLNFAKVGVYALEAYGIFKIGEILGRRSLIGYNVQ</sequence>
<comment type="subcellular location">
    <subcellularLocation>
        <location evidence="1">Mitochondrion membrane</location>
    </subcellularLocation>
</comment>
<dbReference type="STRING" id="47427.A0A2H3DVS9"/>
<gene>
    <name evidence="10" type="ORF">ARMGADRAFT_919709</name>
</gene>
<keyword evidence="9" id="KW-0066">ATP synthesis</keyword>
<evidence type="ECO:0000256" key="4">
    <source>
        <dbReference type="ARBA" id="ARBA00022547"/>
    </source>
</evidence>
<dbReference type="Pfam" id="PF04718">
    <property type="entry name" value="ATP-synt_G"/>
    <property type="match status" value="1"/>
</dbReference>
<keyword evidence="7" id="KW-0496">Mitochondrion</keyword>
<comment type="similarity">
    <text evidence="2">Belongs to the ATPase g subunit family.</text>
</comment>
<keyword evidence="6" id="KW-0406">Ion transport</keyword>
<dbReference type="OrthoDB" id="437at2759"/>
<evidence type="ECO:0000256" key="1">
    <source>
        <dbReference type="ARBA" id="ARBA00004325"/>
    </source>
</evidence>
<dbReference type="EMBL" id="KZ293647">
    <property type="protein sequence ID" value="PBK99321.1"/>
    <property type="molecule type" value="Genomic_DNA"/>
</dbReference>
<evidence type="ECO:0000256" key="2">
    <source>
        <dbReference type="ARBA" id="ARBA00005699"/>
    </source>
</evidence>
<protein>
    <submittedName>
        <fullName evidence="10">Uncharacterized protein</fullName>
    </submittedName>
</protein>
<proteinExistence type="inferred from homology"/>
<evidence type="ECO:0000313" key="11">
    <source>
        <dbReference type="Proteomes" id="UP000217790"/>
    </source>
</evidence>
<name>A0A2H3DVS9_ARMGA</name>
<dbReference type="OMA" id="GLQAYGI"/>
<evidence type="ECO:0000256" key="9">
    <source>
        <dbReference type="ARBA" id="ARBA00023310"/>
    </source>
</evidence>
<accession>A0A2H3DVS9</accession>
<reference evidence="11" key="1">
    <citation type="journal article" date="2017" name="Nat. Ecol. Evol.">
        <title>Genome expansion and lineage-specific genetic innovations in the forest pathogenic fungi Armillaria.</title>
        <authorList>
            <person name="Sipos G."/>
            <person name="Prasanna A.N."/>
            <person name="Walter M.C."/>
            <person name="O'Connor E."/>
            <person name="Balint B."/>
            <person name="Krizsan K."/>
            <person name="Kiss B."/>
            <person name="Hess J."/>
            <person name="Varga T."/>
            <person name="Slot J."/>
            <person name="Riley R."/>
            <person name="Boka B."/>
            <person name="Rigling D."/>
            <person name="Barry K."/>
            <person name="Lee J."/>
            <person name="Mihaltcheva S."/>
            <person name="LaButti K."/>
            <person name="Lipzen A."/>
            <person name="Waldron R."/>
            <person name="Moloney N.M."/>
            <person name="Sperisen C."/>
            <person name="Kredics L."/>
            <person name="Vagvoelgyi C."/>
            <person name="Patrignani A."/>
            <person name="Fitzpatrick D."/>
            <person name="Nagy I."/>
            <person name="Doyle S."/>
            <person name="Anderson J.B."/>
            <person name="Grigoriev I.V."/>
            <person name="Gueldener U."/>
            <person name="Muensterkoetter M."/>
            <person name="Nagy L.G."/>
        </authorList>
    </citation>
    <scope>NUCLEOTIDE SEQUENCE [LARGE SCALE GENOMIC DNA]</scope>
    <source>
        <strain evidence="11">Ar21-2</strain>
    </source>
</reference>
<evidence type="ECO:0000256" key="5">
    <source>
        <dbReference type="ARBA" id="ARBA00022781"/>
    </source>
</evidence>
<keyword evidence="3" id="KW-0813">Transport</keyword>
<dbReference type="Proteomes" id="UP000217790">
    <property type="component" value="Unassembled WGS sequence"/>
</dbReference>
<organism evidence="10 11">
    <name type="scientific">Armillaria gallica</name>
    <name type="common">Bulbous honey fungus</name>
    <name type="synonym">Armillaria bulbosa</name>
    <dbReference type="NCBI Taxonomy" id="47427"/>
    <lineage>
        <taxon>Eukaryota</taxon>
        <taxon>Fungi</taxon>
        <taxon>Dikarya</taxon>
        <taxon>Basidiomycota</taxon>
        <taxon>Agaricomycotina</taxon>
        <taxon>Agaricomycetes</taxon>
        <taxon>Agaricomycetidae</taxon>
        <taxon>Agaricales</taxon>
        <taxon>Marasmiineae</taxon>
        <taxon>Physalacriaceae</taxon>
        <taxon>Armillaria</taxon>
    </lineage>
</organism>
<keyword evidence="8" id="KW-0472">Membrane</keyword>
<evidence type="ECO:0000256" key="6">
    <source>
        <dbReference type="ARBA" id="ARBA00023065"/>
    </source>
</evidence>
<dbReference type="InParanoid" id="A0A2H3DVS9"/>
<dbReference type="GO" id="GO:0015078">
    <property type="term" value="F:proton transmembrane transporter activity"/>
    <property type="evidence" value="ECO:0007669"/>
    <property type="project" value="InterPro"/>
</dbReference>
<dbReference type="GO" id="GO:0015986">
    <property type="term" value="P:proton motive force-driven ATP synthesis"/>
    <property type="evidence" value="ECO:0007669"/>
    <property type="project" value="InterPro"/>
</dbReference>
<evidence type="ECO:0000313" key="10">
    <source>
        <dbReference type="EMBL" id="PBK99321.1"/>
    </source>
</evidence>
<keyword evidence="4" id="KW-0138">CF(0)</keyword>
<keyword evidence="11" id="KW-1185">Reference proteome</keyword>
<keyword evidence="5" id="KW-0375">Hydrogen ion transport</keyword>
<dbReference type="GO" id="GO:0031966">
    <property type="term" value="C:mitochondrial membrane"/>
    <property type="evidence" value="ECO:0007669"/>
    <property type="project" value="UniProtKB-SubCell"/>
</dbReference>
<dbReference type="GO" id="GO:0045259">
    <property type="term" value="C:proton-transporting ATP synthase complex"/>
    <property type="evidence" value="ECO:0007669"/>
    <property type="project" value="UniProtKB-KW"/>
</dbReference>
<dbReference type="AlphaFoldDB" id="A0A2H3DVS9"/>
<dbReference type="InterPro" id="IPR006808">
    <property type="entry name" value="ATP_synth_F0_gsu_mt"/>
</dbReference>
<evidence type="ECO:0000256" key="3">
    <source>
        <dbReference type="ARBA" id="ARBA00022448"/>
    </source>
</evidence>
<evidence type="ECO:0000256" key="7">
    <source>
        <dbReference type="ARBA" id="ARBA00023128"/>
    </source>
</evidence>
<evidence type="ECO:0000256" key="8">
    <source>
        <dbReference type="ARBA" id="ARBA00023136"/>
    </source>
</evidence>